<comment type="caution">
    <text evidence="1">The sequence shown here is derived from an EMBL/GenBank/DDBJ whole genome shotgun (WGS) entry which is preliminary data.</text>
</comment>
<dbReference type="EMBL" id="PFBL01000020">
    <property type="protein sequence ID" value="PIR83114.1"/>
    <property type="molecule type" value="Genomic_DNA"/>
</dbReference>
<evidence type="ECO:0000313" key="2">
    <source>
        <dbReference type="Proteomes" id="UP000230179"/>
    </source>
</evidence>
<gene>
    <name evidence="1" type="ORF">COU19_02365</name>
</gene>
<accession>A0A2H0U9L9</accession>
<reference evidence="2" key="1">
    <citation type="submission" date="2017-09" db="EMBL/GenBank/DDBJ databases">
        <title>Depth-based differentiation of microbial function through sediment-hosted aquifers and enrichment of novel symbionts in the deep terrestrial subsurface.</title>
        <authorList>
            <person name="Probst A.J."/>
            <person name="Ladd B."/>
            <person name="Jarett J.K."/>
            <person name="Geller-Mcgrath D.E."/>
            <person name="Sieber C.M.K."/>
            <person name="Emerson J.B."/>
            <person name="Anantharaman K."/>
            <person name="Thomas B.C."/>
            <person name="Malmstrom R."/>
            <person name="Stieglmeier M."/>
            <person name="Klingl A."/>
            <person name="Woyke T."/>
            <person name="Ryan C.M."/>
            <person name="Banfield J.F."/>
        </authorList>
    </citation>
    <scope>NUCLEOTIDE SEQUENCE [LARGE SCALE GENOMIC DNA]</scope>
</reference>
<evidence type="ECO:0000313" key="1">
    <source>
        <dbReference type="EMBL" id="PIR83114.1"/>
    </source>
</evidence>
<dbReference type="Proteomes" id="UP000230179">
    <property type="component" value="Unassembled WGS sequence"/>
</dbReference>
<proteinExistence type="predicted"/>
<dbReference type="AlphaFoldDB" id="A0A2H0U9L9"/>
<sequence>MKRLFLGIAIILLFGAGGFFYRNAIEYSPHPIACPVEKYTCPDGTQLDHLGLSCDFPACPPPNVSVSDLGIAFALLPNTQEVTPSDASVVAAYEIPGLSSTGVGSILIRRFPIHASSTALDTIQQTAINITSDLPATATQFSSTDLGTHHFTVVTLDRFEGQIDVAYYLARTTDVLRFDAIDRGVDWTNPSLDVQALPAQTAIRHLLTTLQGE</sequence>
<name>A0A2H0U9L9_9BACT</name>
<protein>
    <submittedName>
        <fullName evidence="1">Uncharacterized protein</fullName>
    </submittedName>
</protein>
<organism evidence="1 2">
    <name type="scientific">Candidatus Kaiserbacteria bacterium CG10_big_fil_rev_8_21_14_0_10_56_12</name>
    <dbReference type="NCBI Taxonomy" id="1974611"/>
    <lineage>
        <taxon>Bacteria</taxon>
        <taxon>Candidatus Kaiseribacteriota</taxon>
    </lineage>
</organism>